<dbReference type="PROSITE" id="PS01149">
    <property type="entry name" value="PSI_RSU"/>
    <property type="match status" value="1"/>
</dbReference>
<dbReference type="RefSeq" id="WP_117283427.1">
    <property type="nucleotide sequence ID" value="NZ_QICA01000004.1"/>
</dbReference>
<feature type="domain" description="RNA-binding S4" evidence="6">
    <location>
        <begin position="11"/>
        <end position="71"/>
    </location>
</feature>
<dbReference type="EMBL" id="QICA01000004">
    <property type="protein sequence ID" value="RNL38920.1"/>
    <property type="molecule type" value="Genomic_DNA"/>
</dbReference>
<evidence type="ECO:0000256" key="5">
    <source>
        <dbReference type="RuleBase" id="RU003887"/>
    </source>
</evidence>
<dbReference type="EC" id="5.4.99.-" evidence="5"/>
<name>A0A3N0AWD9_9ACTN</name>
<evidence type="ECO:0000256" key="3">
    <source>
        <dbReference type="ARBA" id="ARBA00023235"/>
    </source>
</evidence>
<dbReference type="InterPro" id="IPR050343">
    <property type="entry name" value="RsuA_PseudoU_synthase"/>
</dbReference>
<keyword evidence="3 5" id="KW-0413">Isomerase</keyword>
<gene>
    <name evidence="7" type="ORF">DMP10_03340</name>
</gene>
<dbReference type="PANTHER" id="PTHR47683">
    <property type="entry name" value="PSEUDOURIDINE SYNTHASE FAMILY PROTEIN-RELATED"/>
    <property type="match status" value="1"/>
</dbReference>
<evidence type="ECO:0000256" key="2">
    <source>
        <dbReference type="ARBA" id="ARBA00008348"/>
    </source>
</evidence>
<proteinExistence type="inferred from homology"/>
<evidence type="ECO:0000256" key="4">
    <source>
        <dbReference type="PROSITE-ProRule" id="PRU00182"/>
    </source>
</evidence>
<evidence type="ECO:0000313" key="8">
    <source>
        <dbReference type="Proteomes" id="UP000278327"/>
    </source>
</evidence>
<dbReference type="CDD" id="cd00165">
    <property type="entry name" value="S4"/>
    <property type="match status" value="1"/>
</dbReference>
<dbReference type="InterPro" id="IPR020094">
    <property type="entry name" value="TruA/RsuA/RluB/E/F_N"/>
</dbReference>
<dbReference type="InterPro" id="IPR000748">
    <property type="entry name" value="PsdUridine_synth_RsuA/RluB/E/F"/>
</dbReference>
<accession>A0A3N0AWD9</accession>
<comment type="caution">
    <text evidence="7">The sequence shown here is derived from an EMBL/GenBank/DDBJ whole genome shotgun (WGS) entry which is preliminary data.</text>
</comment>
<comment type="similarity">
    <text evidence="2 5">Belongs to the pseudouridine synthase RsuA family.</text>
</comment>
<evidence type="ECO:0000259" key="6">
    <source>
        <dbReference type="SMART" id="SM00363"/>
    </source>
</evidence>
<dbReference type="AlphaFoldDB" id="A0A3N0AWD9"/>
<reference evidence="7 8" key="1">
    <citation type="journal article" date="2019" name="Microbiol. Resour. Announc.">
        <title>Draft Genome Sequences of Type Strains of Gordonibacter faecihominis, Paraeggerthella hongkongensis, Parvibacter caecicola,Slackia equolifaciens, Slackia faecicanis, and Slackia isoflavoniconvertens.</title>
        <authorList>
            <person name="Danylec N."/>
            <person name="Stoll D.A."/>
            <person name="Dotsch A."/>
            <person name="Huch M."/>
        </authorList>
    </citation>
    <scope>NUCLEOTIDE SEQUENCE [LARGE SCALE GENOMIC DNA]</scope>
    <source>
        <strain evidence="7 8">DSM 18785</strain>
    </source>
</reference>
<dbReference type="InterPro" id="IPR018496">
    <property type="entry name" value="PsdUridine_synth_RsuA/RluB_CS"/>
</dbReference>
<dbReference type="Gene3D" id="3.30.70.580">
    <property type="entry name" value="Pseudouridine synthase I, catalytic domain, N-terminal subdomain"/>
    <property type="match status" value="1"/>
</dbReference>
<dbReference type="CDD" id="cd02870">
    <property type="entry name" value="PseudoU_synth_RsuA_like"/>
    <property type="match status" value="1"/>
</dbReference>
<dbReference type="InterPro" id="IPR042092">
    <property type="entry name" value="PsdUridine_s_RsuA/RluB/E/F_cat"/>
</dbReference>
<dbReference type="Gene3D" id="3.10.290.10">
    <property type="entry name" value="RNA-binding S4 domain"/>
    <property type="match status" value="1"/>
</dbReference>
<dbReference type="PANTHER" id="PTHR47683:SF2">
    <property type="entry name" value="RNA-BINDING S4 DOMAIN-CONTAINING PROTEIN"/>
    <property type="match status" value="1"/>
</dbReference>
<dbReference type="InterPro" id="IPR006145">
    <property type="entry name" value="PsdUridine_synth_RsuA/RluA"/>
</dbReference>
<dbReference type="SUPFAM" id="SSF55120">
    <property type="entry name" value="Pseudouridine synthase"/>
    <property type="match status" value="1"/>
</dbReference>
<dbReference type="GO" id="GO:0120159">
    <property type="term" value="F:rRNA pseudouridine synthase activity"/>
    <property type="evidence" value="ECO:0007669"/>
    <property type="project" value="UniProtKB-ARBA"/>
</dbReference>
<keyword evidence="8" id="KW-1185">Reference proteome</keyword>
<dbReference type="Proteomes" id="UP000278327">
    <property type="component" value="Unassembled WGS sequence"/>
</dbReference>
<dbReference type="Gene3D" id="3.30.70.1560">
    <property type="entry name" value="Alpha-L RNA-binding motif"/>
    <property type="match status" value="1"/>
</dbReference>
<protein>
    <recommendedName>
        <fullName evidence="5">Pseudouridine synthase</fullName>
        <ecNumber evidence="5">5.4.99.-</ecNumber>
    </recommendedName>
</protein>
<sequence length="282" mass="30144">MMSRPPAMAEMRLQKFLARAGVASRRHAEELIAAGRVTVNGARVTEMGVKVDPAADMVAVDGAPVALPEENATFLLHKPAGYVTTMSDPQGRPTVAALMADELLAHPGLFPVGRLDTDTTGLLLFTDDGQLGHGLLHPRRHVEKTYLALVEGVPDAGDVRRLREGVLLDDGLTLPAGVRVLEGADGRRAAQLIGEGAGASGYRQRHGGKRGRDALGARGSYVEVRLREGRNRQVRRMLDAVGHPVIALHREAFGPLVLGDLPRGASRPLAEEEVARLKELAS</sequence>
<dbReference type="NCBIfam" id="TIGR00093">
    <property type="entry name" value="pseudouridine synthase"/>
    <property type="match status" value="1"/>
</dbReference>
<dbReference type="SUPFAM" id="SSF55174">
    <property type="entry name" value="Alpha-L RNA-binding motif"/>
    <property type="match status" value="1"/>
</dbReference>
<organism evidence="7 8">
    <name type="scientific">Adlercreutzia equolifaciens subsp. celatus DSM 18785</name>
    <dbReference type="NCBI Taxonomy" id="1121021"/>
    <lineage>
        <taxon>Bacteria</taxon>
        <taxon>Bacillati</taxon>
        <taxon>Actinomycetota</taxon>
        <taxon>Coriobacteriia</taxon>
        <taxon>Eggerthellales</taxon>
        <taxon>Eggerthellaceae</taxon>
        <taxon>Adlercreutzia</taxon>
    </lineage>
</organism>
<dbReference type="InterPro" id="IPR002942">
    <property type="entry name" value="S4_RNA-bd"/>
</dbReference>
<evidence type="ECO:0000313" key="7">
    <source>
        <dbReference type="EMBL" id="RNL38920.1"/>
    </source>
</evidence>
<keyword evidence="4" id="KW-0694">RNA-binding</keyword>
<dbReference type="SMART" id="SM00363">
    <property type="entry name" value="S4"/>
    <property type="match status" value="1"/>
</dbReference>
<dbReference type="InterPro" id="IPR036986">
    <property type="entry name" value="S4_RNA-bd_sf"/>
</dbReference>
<dbReference type="PROSITE" id="PS50889">
    <property type="entry name" value="S4"/>
    <property type="match status" value="1"/>
</dbReference>
<dbReference type="Pfam" id="PF01479">
    <property type="entry name" value="S4"/>
    <property type="match status" value="1"/>
</dbReference>
<evidence type="ECO:0000256" key="1">
    <source>
        <dbReference type="ARBA" id="ARBA00000073"/>
    </source>
</evidence>
<comment type="catalytic activity">
    <reaction evidence="1">
        <text>a uridine in RNA = a pseudouridine in RNA</text>
        <dbReference type="Rhea" id="RHEA:48348"/>
        <dbReference type="Rhea" id="RHEA-COMP:12068"/>
        <dbReference type="Rhea" id="RHEA-COMP:12069"/>
        <dbReference type="ChEBI" id="CHEBI:65314"/>
        <dbReference type="ChEBI" id="CHEBI:65315"/>
    </reaction>
</comment>
<dbReference type="InterPro" id="IPR020103">
    <property type="entry name" value="PsdUridine_synth_cat_dom_sf"/>
</dbReference>
<dbReference type="GO" id="GO:0003723">
    <property type="term" value="F:RNA binding"/>
    <property type="evidence" value="ECO:0007669"/>
    <property type="project" value="UniProtKB-KW"/>
</dbReference>
<dbReference type="Pfam" id="PF00849">
    <property type="entry name" value="PseudoU_synth_2"/>
    <property type="match status" value="1"/>
</dbReference>
<dbReference type="FunFam" id="3.10.290.10:FF:000003">
    <property type="entry name" value="Pseudouridine synthase"/>
    <property type="match status" value="1"/>
</dbReference>
<dbReference type="GO" id="GO:0000455">
    <property type="term" value="P:enzyme-directed rRNA pseudouridine synthesis"/>
    <property type="evidence" value="ECO:0007669"/>
    <property type="project" value="UniProtKB-ARBA"/>
</dbReference>